<accession>A0A160IPF5</accession>
<keyword evidence="2 6" id="KW-0028">Amino-acid biosynthesis</keyword>
<dbReference type="CDD" id="cd09008">
    <property type="entry name" value="MTAN"/>
    <property type="match status" value="1"/>
</dbReference>
<comment type="pathway">
    <text evidence="1 6">Amino-acid biosynthesis; L-methionine biosynthesis via salvage pathway; S-methyl-5-thio-alpha-D-ribose 1-phosphate from S-methyl-5'-thioadenosine (hydrolase route): step 1/2.</text>
</comment>
<dbReference type="Gene3D" id="3.40.50.1580">
    <property type="entry name" value="Nucleoside phosphorylase domain"/>
    <property type="match status" value="1"/>
</dbReference>
<dbReference type="PANTHER" id="PTHR46832:SF1">
    <property type="entry name" value="5'-METHYLTHIOADENOSINE_S-ADENOSYLHOMOCYSTEINE NUCLEOSIDASE"/>
    <property type="match status" value="1"/>
</dbReference>
<protein>
    <recommendedName>
        <fullName evidence="6">5'-methylthioadenosine/S-adenosylhomocysteine nucleosidase</fullName>
        <shortName evidence="6">MTA/SAH nucleosidase</shortName>
        <shortName evidence="6">MTAN</shortName>
        <ecNumber evidence="6">3.2.2.9</ecNumber>
    </recommendedName>
    <alternativeName>
        <fullName evidence="6">5'-deoxyadenosine nucleosidase</fullName>
        <shortName evidence="6">DOA nucleosidase</shortName>
        <shortName evidence="6">dAdo nucleosidase</shortName>
    </alternativeName>
    <alternativeName>
        <fullName evidence="6">5'-methylthioadenosine nucleosidase</fullName>
        <shortName evidence="6">MTA nucleosidase</shortName>
    </alternativeName>
    <alternativeName>
        <fullName evidence="6">S-adenosylhomocysteine nucleosidase</fullName>
        <shortName evidence="6">AdoHcy nucleosidase</shortName>
        <shortName evidence="6">SAH nucleosidase</shortName>
        <shortName evidence="6">SRH nucleosidase</shortName>
    </alternativeName>
</protein>
<dbReference type="EC" id="3.2.2.9" evidence="6"/>
<dbReference type="InterPro" id="IPR035994">
    <property type="entry name" value="Nucleoside_phosphorylase_sf"/>
</dbReference>
<evidence type="ECO:0000256" key="3">
    <source>
        <dbReference type="ARBA" id="ARBA00022801"/>
    </source>
</evidence>
<gene>
    <name evidence="6" type="primary">mtnN</name>
    <name evidence="8" type="ORF">ABE65_014690</name>
</gene>
<comment type="similarity">
    <text evidence="6">Belongs to the PNP/UDP phosphorylase family. MtnN subfamily.</text>
</comment>
<organism evidence="8 9">
    <name type="scientific">Fictibacillus phosphorivorans</name>
    <dbReference type="NCBI Taxonomy" id="1221500"/>
    <lineage>
        <taxon>Bacteria</taxon>
        <taxon>Bacillati</taxon>
        <taxon>Bacillota</taxon>
        <taxon>Bacilli</taxon>
        <taxon>Bacillales</taxon>
        <taxon>Fictibacillaceae</taxon>
        <taxon>Fictibacillus</taxon>
    </lineage>
</organism>
<dbReference type="PANTHER" id="PTHR46832">
    <property type="entry name" value="5'-METHYLTHIOADENOSINE/S-ADENOSYLHOMOCYSTEINE NUCLEOSIDASE"/>
    <property type="match status" value="1"/>
</dbReference>
<comment type="catalytic activity">
    <reaction evidence="6">
        <text>S-adenosyl-L-homocysteine + H2O = S-(5-deoxy-D-ribos-5-yl)-L-homocysteine + adenine</text>
        <dbReference type="Rhea" id="RHEA:17805"/>
        <dbReference type="ChEBI" id="CHEBI:15377"/>
        <dbReference type="ChEBI" id="CHEBI:16708"/>
        <dbReference type="ChEBI" id="CHEBI:57856"/>
        <dbReference type="ChEBI" id="CHEBI:58195"/>
        <dbReference type="EC" id="3.2.2.9"/>
    </reaction>
</comment>
<feature type="domain" description="Nucleoside phosphorylase" evidence="7">
    <location>
        <begin position="3"/>
        <end position="229"/>
    </location>
</feature>
<dbReference type="HAMAP" id="MF_01684">
    <property type="entry name" value="Salvage_MtnN"/>
    <property type="match status" value="1"/>
</dbReference>
<reference evidence="8 9" key="1">
    <citation type="submission" date="2016-04" db="EMBL/GenBank/DDBJ databases">
        <title>Complete genome sequence of Fictibacillus phosphorivorans G25-29, a strain toxic to nematodes.</title>
        <authorList>
            <person name="Zheng Z."/>
        </authorList>
    </citation>
    <scope>NUCLEOTIDE SEQUENCE [LARGE SCALE GENOMIC DNA]</scope>
    <source>
        <strain evidence="8 9">G25-29</strain>
    </source>
</reference>
<dbReference type="NCBIfam" id="TIGR01704">
    <property type="entry name" value="MTA_SAH-Nsdase"/>
    <property type="match status" value="1"/>
</dbReference>
<dbReference type="Pfam" id="PF01048">
    <property type="entry name" value="PNP_UDP_1"/>
    <property type="match status" value="1"/>
</dbReference>
<comment type="function">
    <text evidence="6">Catalyzes the irreversible cleavage of the glycosidic bond in both 5'-methylthioadenosine (MTA) and S-adenosylhomocysteine (SAH/AdoHcy) to adenine and the corresponding thioribose, 5'-methylthioribose and S-ribosylhomocysteine, respectively. Also cleaves 5'-deoxyadenosine, a toxic by-product of radical S-adenosylmethionine (SAM) enzymes, into 5-deoxyribose and adenine.</text>
</comment>
<feature type="binding site" evidence="6">
    <location>
        <position position="79"/>
    </location>
    <ligand>
        <name>substrate</name>
    </ligand>
</feature>
<dbReference type="RefSeq" id="WP_066396418.1">
    <property type="nucleotide sequence ID" value="NZ_CP015378.1"/>
</dbReference>
<dbReference type="FunFam" id="3.40.50.1580:FF:000001">
    <property type="entry name" value="MTA/SAH nucleosidase family protein"/>
    <property type="match status" value="1"/>
</dbReference>
<dbReference type="KEGG" id="fpn:ABE65_014690"/>
<keyword evidence="4 6" id="KW-0486">Methionine biosynthesis</keyword>
<dbReference type="EMBL" id="CP015378">
    <property type="protein sequence ID" value="ANC77976.1"/>
    <property type="molecule type" value="Genomic_DNA"/>
</dbReference>
<evidence type="ECO:0000259" key="7">
    <source>
        <dbReference type="Pfam" id="PF01048"/>
    </source>
</evidence>
<comment type="catalytic activity">
    <reaction evidence="5">
        <text>5'-deoxyadenosine + H2O = 5-deoxy-D-ribose + adenine</text>
        <dbReference type="Rhea" id="RHEA:29859"/>
        <dbReference type="ChEBI" id="CHEBI:15377"/>
        <dbReference type="ChEBI" id="CHEBI:16708"/>
        <dbReference type="ChEBI" id="CHEBI:17319"/>
        <dbReference type="ChEBI" id="CHEBI:149540"/>
        <dbReference type="EC" id="3.2.2.9"/>
    </reaction>
    <physiologicalReaction direction="left-to-right" evidence="5">
        <dbReference type="Rhea" id="RHEA:29860"/>
    </physiologicalReaction>
</comment>
<evidence type="ECO:0000256" key="4">
    <source>
        <dbReference type="ARBA" id="ARBA00023167"/>
    </source>
</evidence>
<keyword evidence="9" id="KW-1185">Reference proteome</keyword>
<feature type="active site" description="Proton acceptor" evidence="6">
    <location>
        <position position="13"/>
    </location>
</feature>
<evidence type="ECO:0000313" key="9">
    <source>
        <dbReference type="Proteomes" id="UP000076623"/>
    </source>
</evidence>
<dbReference type="GO" id="GO:0019284">
    <property type="term" value="P:L-methionine salvage from S-adenosylmethionine"/>
    <property type="evidence" value="ECO:0007669"/>
    <property type="project" value="TreeGrafter"/>
</dbReference>
<feature type="active site" description="Proton donor" evidence="6">
    <location>
        <position position="199"/>
    </location>
</feature>
<comment type="catalytic activity">
    <reaction evidence="6">
        <text>S-methyl-5'-thioadenosine + H2O = 5-(methylsulfanyl)-D-ribose + adenine</text>
        <dbReference type="Rhea" id="RHEA:13617"/>
        <dbReference type="ChEBI" id="CHEBI:15377"/>
        <dbReference type="ChEBI" id="CHEBI:16708"/>
        <dbReference type="ChEBI" id="CHEBI:17509"/>
        <dbReference type="ChEBI" id="CHEBI:78440"/>
        <dbReference type="EC" id="3.2.2.9"/>
    </reaction>
</comment>
<feature type="binding site" evidence="6">
    <location>
        <position position="154"/>
    </location>
    <ligand>
        <name>substrate</name>
    </ligand>
</feature>
<dbReference type="UniPathway" id="UPA00904">
    <property type="reaction ID" value="UER00871"/>
</dbReference>
<dbReference type="InterPro" id="IPR000845">
    <property type="entry name" value="Nucleoside_phosphorylase_d"/>
</dbReference>
<dbReference type="STRING" id="1221500.ABE65_014690"/>
<sequence length="234" mass="25497">MKRIGIIGAMEEEVVLLREQLVDLEENKLAGCEFYKGLLDGQEVVLLKSGIGKVNAAIGTTLMIQLYGPDVILNTGSAGGFHSDLNVGDVVISTDVRHHDVDATIFGYEHGQVPQMPPNYLPDEKLVNAAERAGTRVENIQVAKGLIASGDSFMSDHARVEDIRGKFPTLYAAEMEAAAIAQTCYQFKVPFVIIRSLSDIAGKDARVSYDQFLQTASKNSAELVQKIVEELKSK</sequence>
<dbReference type="GO" id="GO:0005829">
    <property type="term" value="C:cytosol"/>
    <property type="evidence" value="ECO:0007669"/>
    <property type="project" value="TreeGrafter"/>
</dbReference>
<dbReference type="Proteomes" id="UP000076623">
    <property type="component" value="Chromosome"/>
</dbReference>
<name>A0A160IPF5_9BACL</name>
<dbReference type="GO" id="GO:0008782">
    <property type="term" value="F:adenosylhomocysteine nucleosidase activity"/>
    <property type="evidence" value="ECO:0007669"/>
    <property type="project" value="UniProtKB-UniRule"/>
</dbReference>
<feature type="binding site" evidence="6">
    <location>
        <begin position="175"/>
        <end position="176"/>
    </location>
    <ligand>
        <name>substrate</name>
    </ligand>
</feature>
<dbReference type="InterPro" id="IPR010049">
    <property type="entry name" value="MTA_SAH_Nsdase"/>
</dbReference>
<dbReference type="SUPFAM" id="SSF53167">
    <property type="entry name" value="Purine and uridine phosphorylases"/>
    <property type="match status" value="1"/>
</dbReference>
<dbReference type="GO" id="GO:0008930">
    <property type="term" value="F:methylthioadenosine nucleosidase activity"/>
    <property type="evidence" value="ECO:0007669"/>
    <property type="project" value="UniProtKB-UniRule"/>
</dbReference>
<evidence type="ECO:0000256" key="6">
    <source>
        <dbReference type="HAMAP-Rule" id="MF_01684"/>
    </source>
</evidence>
<evidence type="ECO:0000256" key="2">
    <source>
        <dbReference type="ARBA" id="ARBA00022605"/>
    </source>
</evidence>
<proteinExistence type="inferred from homology"/>
<evidence type="ECO:0000313" key="8">
    <source>
        <dbReference type="EMBL" id="ANC77976.1"/>
    </source>
</evidence>
<dbReference type="GO" id="GO:0009164">
    <property type="term" value="P:nucleoside catabolic process"/>
    <property type="evidence" value="ECO:0007669"/>
    <property type="project" value="InterPro"/>
</dbReference>
<keyword evidence="3 6" id="KW-0378">Hydrolase</keyword>
<dbReference type="GO" id="GO:0019509">
    <property type="term" value="P:L-methionine salvage from methylthioadenosine"/>
    <property type="evidence" value="ECO:0007669"/>
    <property type="project" value="UniProtKB-UniRule"/>
</dbReference>
<dbReference type="AlphaFoldDB" id="A0A160IPF5"/>
<dbReference type="NCBIfam" id="NF004079">
    <property type="entry name" value="PRK05584.1"/>
    <property type="match status" value="1"/>
</dbReference>
<evidence type="ECO:0000256" key="1">
    <source>
        <dbReference type="ARBA" id="ARBA00004945"/>
    </source>
</evidence>
<evidence type="ECO:0000256" key="5">
    <source>
        <dbReference type="ARBA" id="ARBA00050313"/>
    </source>
</evidence>